<evidence type="ECO:0000313" key="2">
    <source>
        <dbReference type="Proteomes" id="UP001159363"/>
    </source>
</evidence>
<comment type="caution">
    <text evidence="1">The sequence shown here is derived from an EMBL/GenBank/DDBJ whole genome shotgun (WGS) entry which is preliminary data.</text>
</comment>
<dbReference type="EMBL" id="JARBHB010000005">
    <property type="protein sequence ID" value="KAJ8884665.1"/>
    <property type="molecule type" value="Genomic_DNA"/>
</dbReference>
<dbReference type="Proteomes" id="UP001159363">
    <property type="component" value="Chromosome 4"/>
</dbReference>
<proteinExistence type="predicted"/>
<evidence type="ECO:0008006" key="3">
    <source>
        <dbReference type="Google" id="ProtNLM"/>
    </source>
</evidence>
<protein>
    <recommendedName>
        <fullName evidence="3">Peptidase A2 domain-containing protein</fullName>
    </recommendedName>
</protein>
<feature type="non-terminal residue" evidence="1">
    <location>
        <position position="266"/>
    </location>
</feature>
<dbReference type="SUPFAM" id="SSF56672">
    <property type="entry name" value="DNA/RNA polymerases"/>
    <property type="match status" value="1"/>
</dbReference>
<accession>A0ABQ9HKE3</accession>
<dbReference type="PANTHER" id="PTHR37984:SF5">
    <property type="entry name" value="PROTEIN NYNRIN-LIKE"/>
    <property type="match status" value="1"/>
</dbReference>
<sequence>MAPTLALQGMMRLSGFWCGMVGHKAPECRHRNSICSSCHKVGYIKRVCRSSSSTQGHYGREIRNSRRVRREHTCVNEDHYGTLFNANLGIDQVQAYKVSMQLNWKSHEFEVDTGAALTIVNHDVIVGGKHGRVYSEVSVEDNFKGKCSVQKLIVADSAGKSLLFRNWFEDLGISVQGSEDDSNILNECEQLFHEEGLPPLKVPHVHIKLKTDAEPKFFEVKSVEIPLCTRVHETLDMLVKEEVLEPTTFSSWETPFVPVLKRYGSI</sequence>
<dbReference type="PANTHER" id="PTHR37984">
    <property type="entry name" value="PROTEIN CBG26694"/>
    <property type="match status" value="1"/>
</dbReference>
<reference evidence="1 2" key="1">
    <citation type="submission" date="2023-02" db="EMBL/GenBank/DDBJ databases">
        <title>LHISI_Scaffold_Assembly.</title>
        <authorList>
            <person name="Stuart O.P."/>
            <person name="Cleave R."/>
            <person name="Magrath M.J.L."/>
            <person name="Mikheyev A.S."/>
        </authorList>
    </citation>
    <scope>NUCLEOTIDE SEQUENCE [LARGE SCALE GENOMIC DNA]</scope>
    <source>
        <strain evidence="1">Daus_M_001</strain>
        <tissue evidence="1">Leg muscle</tissue>
    </source>
</reference>
<gene>
    <name evidence="1" type="ORF">PR048_016523</name>
</gene>
<name>A0ABQ9HKE3_9NEOP</name>
<dbReference type="InterPro" id="IPR043502">
    <property type="entry name" value="DNA/RNA_pol_sf"/>
</dbReference>
<keyword evidence="2" id="KW-1185">Reference proteome</keyword>
<dbReference type="InterPro" id="IPR050951">
    <property type="entry name" value="Retrovirus_Pol_polyprotein"/>
</dbReference>
<evidence type="ECO:0000313" key="1">
    <source>
        <dbReference type="EMBL" id="KAJ8884665.1"/>
    </source>
</evidence>
<organism evidence="1 2">
    <name type="scientific">Dryococelus australis</name>
    <dbReference type="NCBI Taxonomy" id="614101"/>
    <lineage>
        <taxon>Eukaryota</taxon>
        <taxon>Metazoa</taxon>
        <taxon>Ecdysozoa</taxon>
        <taxon>Arthropoda</taxon>
        <taxon>Hexapoda</taxon>
        <taxon>Insecta</taxon>
        <taxon>Pterygota</taxon>
        <taxon>Neoptera</taxon>
        <taxon>Polyneoptera</taxon>
        <taxon>Phasmatodea</taxon>
        <taxon>Verophasmatodea</taxon>
        <taxon>Anareolatae</taxon>
        <taxon>Phasmatidae</taxon>
        <taxon>Eurycanthinae</taxon>
        <taxon>Dryococelus</taxon>
    </lineage>
</organism>